<dbReference type="Gene3D" id="3.30.1150.10">
    <property type="match status" value="1"/>
</dbReference>
<evidence type="ECO:0000313" key="7">
    <source>
        <dbReference type="EMBL" id="MEE7455741.1"/>
    </source>
</evidence>
<protein>
    <submittedName>
        <fullName evidence="7">Energy transducer TonB</fullName>
    </submittedName>
</protein>
<reference evidence="7 8" key="1">
    <citation type="journal article" date="2012" name="Genet. Mol. Biol.">
        <title>Analysis of 16S rRNA and mxaF genes revealing insights into Methylobacterium niche-specific plant association.</title>
        <authorList>
            <person name="Dourado M.N."/>
            <person name="Andreote F.D."/>
            <person name="Dini-Andreote F."/>
            <person name="Conti R."/>
            <person name="Araujo J.M."/>
            <person name="Araujo W.L."/>
        </authorList>
    </citation>
    <scope>NUCLEOTIDE SEQUENCE [LARGE SCALE GENOMIC DNA]</scope>
    <source>
        <strain evidence="7 8">SR1.6/4</strain>
    </source>
</reference>
<evidence type="ECO:0000313" key="8">
    <source>
        <dbReference type="Proteomes" id="UP001349262"/>
    </source>
</evidence>
<evidence type="ECO:0000256" key="1">
    <source>
        <dbReference type="ARBA" id="ARBA00004167"/>
    </source>
</evidence>
<keyword evidence="4" id="KW-0472">Membrane</keyword>
<evidence type="ECO:0000256" key="4">
    <source>
        <dbReference type="ARBA" id="ARBA00023136"/>
    </source>
</evidence>
<keyword evidence="2" id="KW-0812">Transmembrane</keyword>
<evidence type="ECO:0000256" key="5">
    <source>
        <dbReference type="SAM" id="SignalP"/>
    </source>
</evidence>
<proteinExistence type="predicted"/>
<keyword evidence="5" id="KW-0732">Signal</keyword>
<dbReference type="InterPro" id="IPR006260">
    <property type="entry name" value="TonB/TolA_C"/>
</dbReference>
<dbReference type="Proteomes" id="UP001349262">
    <property type="component" value="Unassembled WGS sequence"/>
</dbReference>
<evidence type="ECO:0000259" key="6">
    <source>
        <dbReference type="Pfam" id="PF03544"/>
    </source>
</evidence>
<gene>
    <name evidence="7" type="ORF">MRSR164_02605</name>
</gene>
<sequence length="120" mass="12473">MVASLLRSVLLSVLLLAVSPGMGHAAPRVDAKARAWVAGVVSRIGMADRAAAPGRGGEVTLRMRIAADGTLDRVEIEEGPAPLGERATRAVQAAAPFPPPPAGLLTLEGFTELSFPLRLR</sequence>
<comment type="subcellular location">
    <subcellularLocation>
        <location evidence="1">Membrane</location>
        <topology evidence="1">Single-pass membrane protein</topology>
    </subcellularLocation>
</comment>
<dbReference type="Pfam" id="PF03544">
    <property type="entry name" value="TonB_C"/>
    <property type="match status" value="1"/>
</dbReference>
<organism evidence="7 8">
    <name type="scientific">Methylobacterium radiotolerans</name>
    <dbReference type="NCBI Taxonomy" id="31998"/>
    <lineage>
        <taxon>Bacteria</taxon>
        <taxon>Pseudomonadati</taxon>
        <taxon>Pseudomonadota</taxon>
        <taxon>Alphaproteobacteria</taxon>
        <taxon>Hyphomicrobiales</taxon>
        <taxon>Methylobacteriaceae</taxon>
        <taxon>Methylobacterium</taxon>
    </lineage>
</organism>
<feature type="chain" id="PRO_5045687519" evidence="5">
    <location>
        <begin position="26"/>
        <end position="120"/>
    </location>
</feature>
<name>A0ABU7T5D2_9HYPH</name>
<dbReference type="SUPFAM" id="SSF74653">
    <property type="entry name" value="TolA/TonB C-terminal domain"/>
    <property type="match status" value="1"/>
</dbReference>
<dbReference type="EMBL" id="MLBY01000002">
    <property type="protein sequence ID" value="MEE7455741.1"/>
    <property type="molecule type" value="Genomic_DNA"/>
</dbReference>
<dbReference type="InterPro" id="IPR037682">
    <property type="entry name" value="TonB_C"/>
</dbReference>
<accession>A0ABU7T5D2</accession>
<evidence type="ECO:0000256" key="3">
    <source>
        <dbReference type="ARBA" id="ARBA00022989"/>
    </source>
</evidence>
<feature type="domain" description="TonB C-terminal" evidence="6">
    <location>
        <begin position="49"/>
        <end position="102"/>
    </location>
</feature>
<evidence type="ECO:0000256" key="2">
    <source>
        <dbReference type="ARBA" id="ARBA00022692"/>
    </source>
</evidence>
<keyword evidence="8" id="KW-1185">Reference proteome</keyword>
<feature type="signal peptide" evidence="5">
    <location>
        <begin position="1"/>
        <end position="25"/>
    </location>
</feature>
<comment type="caution">
    <text evidence="7">The sequence shown here is derived from an EMBL/GenBank/DDBJ whole genome shotgun (WGS) entry which is preliminary data.</text>
</comment>
<keyword evidence="3" id="KW-1133">Transmembrane helix</keyword>
<dbReference type="NCBIfam" id="TIGR01352">
    <property type="entry name" value="tonB_Cterm"/>
    <property type="match status" value="1"/>
</dbReference>